<dbReference type="SUPFAM" id="SSF49562">
    <property type="entry name" value="C2 domain (Calcium/lipid-binding domain, CaLB)"/>
    <property type="match status" value="1"/>
</dbReference>
<sequence length="1228" mass="138783">MRFNKQELLTLATQPSQEFDKEGILFLRERQDGFFRRTERRDSKRGKRSKSLRELSCYSGAHKVLLERWCRLRGNLLFYFKNRDLWSEPVGVVVLEQFTIKVDPPSTEPPFGFTVAFEGGLGQHIGSNTESERDAWIEAIEKSNYYSMRAKLRDLEQRIELKRGHDPDLDVHMWRLRRGNTIDPNELPICEVSLMCDNLLCDGNGRPPNPIIVAHVFIRSAGIWLKYSNTEIIQRSSNPSFLNTISFRKSDGLTNDAKIKFTAFDVRETVSQTATPIGCSCVTLATLQESDRLRVPLKGNSNATVGFLTVTVWSLEREGSNPSTESTPLRNVQHHDPLVHCHRRSQSLPPRLGCKLKLPRQGEFKQIFGNPAVHTYRFHSGLGGDISVHEIMAESMLCFTFPQQLVGIWINEEKELLQEVAAMGELVEPWHSLQVELLDRHLQLLHLYSQAKENLQAHRGSFFKPSSRKFDRSLEFAPVNLHLQRMWVQNESLKKCDFYDIITVGAFTAHSHKSKNGGLIKLLQQVKECPNKEKAPSTDPGVNKIALAHDAIQAIKQLRREVVDSMRTLMKLAKDKKTAGMLPICDEMVLKTRTLLTLWDSSLVEEALSFVEEHKVTPSTSVSDIGMSPFRRITQQLQFTNLKSPDADDPVTPDSPSAHAIHSFFKVSHGTSRADAHHNLKLEQDQFVIFPDAEEDEKKPIDVNSNNEENKNGDMRADEDDMTEEEITLMAQIPNGHDSEKSRMFLDTHAMCSSPSANYYKPTDEPEPWDLTQLNIEASVMCLVSKVKFLCGRCSSPAVRLRNTQRGIGRSQSFRSELCNQQQEAVVLQPSSRLSSRTSSDDNISQAVESANAVRNKFTEGLELCNITDWTRELRPSMKKLRQAMDGLLKTARLTHSVFRLQEDKKAAQRSCNVRYRRHVCFSHALTSLVTGLMAKLWCQKPDPTFIHIVSTLGPLVSFEGLLSYYGDEIDMWGDMVVAIEDLKTVSFVLVPSSPSAKGGAYQPRVIGPRSSLSVHLPVPESVHSLLPLPSSTNHFTFHVTPVFFNIGINELASLAENLGSVKPQERSNVDNFCRLNEYYHHYRKLGLVLGPSSCYKGIKAQNADLSDLMNQLKSEVESSKGKNVAVLQLAAVACRKMKGLRFTSCKSAKDRTGMSVTLEQVNILSSEYDLAEHEFQRALDCFRSEGCRRENSYKNTGVRKYAFNSLQQYTLPKQYRPPQGTYGSAQS</sequence>
<dbReference type="SUPFAM" id="SSF50729">
    <property type="entry name" value="PH domain-like"/>
    <property type="match status" value="1"/>
</dbReference>
<evidence type="ECO:0000256" key="3">
    <source>
        <dbReference type="ARBA" id="ARBA00013037"/>
    </source>
</evidence>
<accession>A0ABN7BC59</accession>
<dbReference type="PANTHER" id="PTHR12187">
    <property type="entry name" value="AGAP000124-PA"/>
    <property type="match status" value="1"/>
</dbReference>
<keyword evidence="11" id="KW-1185">Reference proteome</keyword>
<evidence type="ECO:0000313" key="11">
    <source>
        <dbReference type="Proteomes" id="UP001307889"/>
    </source>
</evidence>
<dbReference type="InterPro" id="IPR039034">
    <property type="entry name" value="INPP4"/>
</dbReference>
<evidence type="ECO:0000256" key="4">
    <source>
        <dbReference type="ARBA" id="ARBA00022801"/>
    </source>
</evidence>
<name>A0ABN7BC59_9HEMI</name>
<evidence type="ECO:0000259" key="8">
    <source>
        <dbReference type="PROSITE" id="PS50003"/>
    </source>
</evidence>
<feature type="region of interest" description="Disordered" evidence="7">
    <location>
        <begin position="694"/>
        <end position="716"/>
    </location>
</feature>
<protein>
    <recommendedName>
        <fullName evidence="3">phosphatidylinositol-3,4-bisphosphate 4-phosphatase</fullName>
        <ecNumber evidence="3">3.1.3.66</ecNumber>
    </recommendedName>
</protein>
<gene>
    <name evidence="10" type="ORF">NTJ_13219</name>
</gene>
<dbReference type="Pfam" id="PF00169">
    <property type="entry name" value="PH"/>
    <property type="match status" value="1"/>
</dbReference>
<evidence type="ECO:0000313" key="10">
    <source>
        <dbReference type="EMBL" id="BET00403.1"/>
    </source>
</evidence>
<dbReference type="EC" id="3.1.3.66" evidence="3"/>
<evidence type="ECO:0000256" key="2">
    <source>
        <dbReference type="ARBA" id="ARBA00006306"/>
    </source>
</evidence>
<dbReference type="InterPro" id="IPR001849">
    <property type="entry name" value="PH_domain"/>
</dbReference>
<dbReference type="PANTHER" id="PTHR12187:SF11">
    <property type="entry name" value="PHOSPHATIDYLINOSITOL-3,4-BISPHOSPHATE 4-PHOSPHATASE"/>
    <property type="match status" value="1"/>
</dbReference>
<dbReference type="InterPro" id="IPR035892">
    <property type="entry name" value="C2_domain_sf"/>
</dbReference>
<evidence type="ECO:0000256" key="6">
    <source>
        <dbReference type="SAM" id="Coils"/>
    </source>
</evidence>
<feature type="coiled-coil region" evidence="6">
    <location>
        <begin position="1096"/>
        <end position="1123"/>
    </location>
</feature>
<keyword evidence="5" id="KW-0443">Lipid metabolism</keyword>
<keyword evidence="6" id="KW-0175">Coiled coil</keyword>
<evidence type="ECO:0000256" key="7">
    <source>
        <dbReference type="SAM" id="MobiDB-lite"/>
    </source>
</evidence>
<dbReference type="InterPro" id="IPR000008">
    <property type="entry name" value="C2_dom"/>
</dbReference>
<evidence type="ECO:0000256" key="5">
    <source>
        <dbReference type="ARBA" id="ARBA00023098"/>
    </source>
</evidence>
<dbReference type="SMART" id="SM00233">
    <property type="entry name" value="PH"/>
    <property type="match status" value="1"/>
</dbReference>
<dbReference type="PROSITE" id="PS50004">
    <property type="entry name" value="C2"/>
    <property type="match status" value="1"/>
</dbReference>
<dbReference type="Gene3D" id="2.30.29.30">
    <property type="entry name" value="Pleckstrin-homology domain (PH domain)/Phosphotyrosine-binding domain (PTB)"/>
    <property type="match status" value="1"/>
</dbReference>
<proteinExistence type="inferred from homology"/>
<evidence type="ECO:0000256" key="1">
    <source>
        <dbReference type="ARBA" id="ARBA00004847"/>
    </source>
</evidence>
<reference evidence="10 11" key="1">
    <citation type="submission" date="2023-09" db="EMBL/GenBank/DDBJ databases">
        <title>Nesidiocoris tenuis whole genome shotgun sequence.</title>
        <authorList>
            <person name="Shibata T."/>
            <person name="Shimoda M."/>
            <person name="Kobayashi T."/>
            <person name="Uehara T."/>
        </authorList>
    </citation>
    <scope>NUCLEOTIDE SEQUENCE [LARGE SCALE GENOMIC DNA]</scope>
    <source>
        <strain evidence="10 11">Japan</strain>
    </source>
</reference>
<evidence type="ECO:0000259" key="9">
    <source>
        <dbReference type="PROSITE" id="PS50004"/>
    </source>
</evidence>
<comment type="similarity">
    <text evidence="2">Belongs to the inositol 3,4-bisphosphate 4-phosphatase family.</text>
</comment>
<dbReference type="InterPro" id="IPR011993">
    <property type="entry name" value="PH-like_dom_sf"/>
</dbReference>
<feature type="domain" description="PH" evidence="8">
    <location>
        <begin position="67"/>
        <end position="145"/>
    </location>
</feature>
<comment type="pathway">
    <text evidence="1">Signal transduction; phosphatidylinositol signaling pathway.</text>
</comment>
<dbReference type="PROSITE" id="PS50003">
    <property type="entry name" value="PH_DOMAIN"/>
    <property type="match status" value="1"/>
</dbReference>
<feature type="domain" description="C2" evidence="9">
    <location>
        <begin position="165"/>
        <end position="297"/>
    </location>
</feature>
<keyword evidence="4" id="KW-0378">Hydrolase</keyword>
<dbReference type="Proteomes" id="UP001307889">
    <property type="component" value="Chromosome 11"/>
</dbReference>
<organism evidence="10 11">
    <name type="scientific">Nesidiocoris tenuis</name>
    <dbReference type="NCBI Taxonomy" id="355587"/>
    <lineage>
        <taxon>Eukaryota</taxon>
        <taxon>Metazoa</taxon>
        <taxon>Ecdysozoa</taxon>
        <taxon>Arthropoda</taxon>
        <taxon>Hexapoda</taxon>
        <taxon>Insecta</taxon>
        <taxon>Pterygota</taxon>
        <taxon>Neoptera</taxon>
        <taxon>Paraneoptera</taxon>
        <taxon>Hemiptera</taxon>
        <taxon>Heteroptera</taxon>
        <taxon>Panheteroptera</taxon>
        <taxon>Cimicomorpha</taxon>
        <taxon>Miridae</taxon>
        <taxon>Dicyphina</taxon>
        <taxon>Nesidiocoris</taxon>
    </lineage>
</organism>
<dbReference type="EMBL" id="AP028919">
    <property type="protein sequence ID" value="BET00403.1"/>
    <property type="molecule type" value="Genomic_DNA"/>
</dbReference>